<organism evidence="2 3">
    <name type="scientific">Macrosiphum euphorbiae</name>
    <name type="common">potato aphid</name>
    <dbReference type="NCBI Taxonomy" id="13131"/>
    <lineage>
        <taxon>Eukaryota</taxon>
        <taxon>Metazoa</taxon>
        <taxon>Ecdysozoa</taxon>
        <taxon>Arthropoda</taxon>
        <taxon>Hexapoda</taxon>
        <taxon>Insecta</taxon>
        <taxon>Pterygota</taxon>
        <taxon>Neoptera</taxon>
        <taxon>Paraneoptera</taxon>
        <taxon>Hemiptera</taxon>
        <taxon>Sternorrhyncha</taxon>
        <taxon>Aphidomorpha</taxon>
        <taxon>Aphidoidea</taxon>
        <taxon>Aphididae</taxon>
        <taxon>Macrosiphini</taxon>
        <taxon>Macrosiphum</taxon>
    </lineage>
</organism>
<evidence type="ECO:0000313" key="3">
    <source>
        <dbReference type="Proteomes" id="UP001160148"/>
    </source>
</evidence>
<comment type="caution">
    <text evidence="2">The sequence shown here is derived from an EMBL/GenBank/DDBJ whole genome shotgun (WGS) entry which is preliminary data.</text>
</comment>
<proteinExistence type="predicted"/>
<evidence type="ECO:0000313" key="2">
    <source>
        <dbReference type="EMBL" id="CAI6352413.1"/>
    </source>
</evidence>
<dbReference type="EMBL" id="CARXXK010000002">
    <property type="protein sequence ID" value="CAI6352413.1"/>
    <property type="molecule type" value="Genomic_DNA"/>
</dbReference>
<evidence type="ECO:0000256" key="1">
    <source>
        <dbReference type="SAM" id="Coils"/>
    </source>
</evidence>
<reference evidence="2 3" key="1">
    <citation type="submission" date="2023-01" db="EMBL/GenBank/DDBJ databases">
        <authorList>
            <person name="Whitehead M."/>
        </authorList>
    </citation>
    <scope>NUCLEOTIDE SEQUENCE [LARGE SCALE GENOMIC DNA]</scope>
</reference>
<dbReference type="AlphaFoldDB" id="A0AAV0W9C2"/>
<feature type="coiled-coil region" evidence="1">
    <location>
        <begin position="207"/>
        <end position="368"/>
    </location>
</feature>
<feature type="coiled-coil region" evidence="1">
    <location>
        <begin position="63"/>
        <end position="174"/>
    </location>
</feature>
<sequence length="447" mass="50565">MSRDQKTQDLKDKLACQNSQICILQEKLVTYEKDISKKDDLKCRLHNLQQWIEDVDSKVKQSNNDVFNIINKQKQKIKEAETQESMLRSENTKLHNANDCIAEKLNKLHRKEQTLIEEIEKLELCKINIQNELCSAKTRADEMKCNINSLKKTLKTKEEECENVKKSLAASEAECKRLCAACNAAKCTLERSKADVTDVKCRLNKTDECLKREKAVLAEKLEDKERDLRVAKAELDTAIRTVAELRANANKLEAAIAELRETMAREKREAEAAASALREQNCVESEKLCKAKDELTEARRNNAVVTAKIESLKCQVRTNECQVDDLRQKAESSNRAKDEKCERLERERSTLTDDLRCKKKKIADLERQLCRMREDARPCGGVCGGGATGGCGGACPSTADCCPSEDAVNRQDMICCVPNEPSFIDVLKRLYSDLNNIKVKPCNPMCP</sequence>
<gene>
    <name evidence="2" type="ORF">MEUPH1_LOCUS8659</name>
</gene>
<accession>A0AAV0W9C2</accession>
<name>A0AAV0W9C2_9HEMI</name>
<dbReference type="Gene3D" id="1.10.287.1490">
    <property type="match status" value="1"/>
</dbReference>
<keyword evidence="1" id="KW-0175">Coiled coil</keyword>
<dbReference type="Proteomes" id="UP001160148">
    <property type="component" value="Unassembled WGS sequence"/>
</dbReference>
<protein>
    <submittedName>
        <fullName evidence="2">Uncharacterized protein</fullName>
    </submittedName>
</protein>
<keyword evidence="3" id="KW-1185">Reference proteome</keyword>